<feature type="region of interest" description="Disordered" evidence="1">
    <location>
        <begin position="749"/>
        <end position="805"/>
    </location>
</feature>
<feature type="region of interest" description="Disordered" evidence="1">
    <location>
        <begin position="1317"/>
        <end position="1377"/>
    </location>
</feature>
<feature type="region of interest" description="Disordered" evidence="1">
    <location>
        <begin position="1170"/>
        <end position="1199"/>
    </location>
</feature>
<reference evidence="3 4" key="1">
    <citation type="journal article" date="2019" name="Plant Biotechnol. J.">
        <title>The red bayberry genome and genetic basis of sex determination.</title>
        <authorList>
            <person name="Jia H.M."/>
            <person name="Jia H.J."/>
            <person name="Cai Q.L."/>
            <person name="Wang Y."/>
            <person name="Zhao H.B."/>
            <person name="Yang W.F."/>
            <person name="Wang G.Y."/>
            <person name="Li Y.H."/>
            <person name="Zhan D.L."/>
            <person name="Shen Y.T."/>
            <person name="Niu Q.F."/>
            <person name="Chang L."/>
            <person name="Qiu J."/>
            <person name="Zhao L."/>
            <person name="Xie H.B."/>
            <person name="Fu W.Y."/>
            <person name="Jin J."/>
            <person name="Li X.W."/>
            <person name="Jiao Y."/>
            <person name="Zhou C.C."/>
            <person name="Tu T."/>
            <person name="Chai C.Y."/>
            <person name="Gao J.L."/>
            <person name="Fan L.J."/>
            <person name="van de Weg E."/>
            <person name="Wang J.Y."/>
            <person name="Gao Z.S."/>
        </authorList>
    </citation>
    <scope>NUCLEOTIDE SEQUENCE [LARGE SCALE GENOMIC DNA]</scope>
    <source>
        <tissue evidence="3">Leaves</tissue>
    </source>
</reference>
<feature type="region of interest" description="Disordered" evidence="1">
    <location>
        <begin position="1565"/>
        <end position="1721"/>
    </location>
</feature>
<feature type="compositionally biased region" description="Polar residues" evidence="1">
    <location>
        <begin position="1189"/>
        <end position="1199"/>
    </location>
</feature>
<keyword evidence="4" id="KW-1185">Reference proteome</keyword>
<feature type="region of interest" description="Disordered" evidence="1">
    <location>
        <begin position="204"/>
        <end position="244"/>
    </location>
</feature>
<feature type="compositionally biased region" description="Polar residues" evidence="1">
    <location>
        <begin position="610"/>
        <end position="619"/>
    </location>
</feature>
<keyword evidence="2" id="KW-1133">Transmembrane helix</keyword>
<feature type="region of interest" description="Disordered" evidence="1">
    <location>
        <begin position="549"/>
        <end position="568"/>
    </location>
</feature>
<keyword evidence="2" id="KW-0472">Membrane</keyword>
<feature type="region of interest" description="Disordered" evidence="1">
    <location>
        <begin position="831"/>
        <end position="899"/>
    </location>
</feature>
<feature type="compositionally biased region" description="Polar residues" evidence="1">
    <location>
        <begin position="890"/>
        <end position="899"/>
    </location>
</feature>
<feature type="compositionally biased region" description="Polar residues" evidence="1">
    <location>
        <begin position="1339"/>
        <end position="1349"/>
    </location>
</feature>
<feature type="region of interest" description="Disordered" evidence="1">
    <location>
        <begin position="628"/>
        <end position="658"/>
    </location>
</feature>
<gene>
    <name evidence="3" type="ORF">CJ030_MR6G009082</name>
</gene>
<dbReference type="OrthoDB" id="1908091at2759"/>
<feature type="compositionally biased region" description="Polar residues" evidence="1">
    <location>
        <begin position="846"/>
        <end position="855"/>
    </location>
</feature>
<evidence type="ECO:0000256" key="1">
    <source>
        <dbReference type="SAM" id="MobiDB-lite"/>
    </source>
</evidence>
<sequence>MGIGAKDIQACVCRILHLSIRTGYRFVQKHPFAFGVFLFLFLLYIYLPFVFNFLASFAPVLICVAILLRILWSSEQSHVKSVKGDEKRTNAVLDKKTGSGEYDVIVNSNDCSSWKTETSRRRNVKEENKELGVRSDRKEQEMVLQTTSNEDSIGKTAPRKAENSPFEHGESSYASGSAANYNLRDLDQHHAFLDSEHFKLMQSSGAEQKGKCDVAGTESEVDNLEEADDEDEEEEAQEDGENAMEWTEDDQKNLMDLGLSELERNRRLESLIVKRRTRKLCRMQAEKGLIDLRSVPASQFAPIYVARNETNDVSNVLDEIEGLEAPDSAPSILIATQNPFDLPYDPLEERPNLLGDSFQEEFTAPQKEMPFCRHESFSMGPSLLLESKQDQHDTKSSSLFVSKKGLLEGPGYLRFIRRPNIGDHDHLLEQQLHKEGDHISHVDGTPDVVETGGLAPNQVTNSVETTREEDTITTSNNINIKREEDMERPQGMRSMSSNKSEVHAEPTEDCNDGSNLLSSAEEKEQIFNAQRGGVSESLESNLAQKPIRFSLPEPESGPLYDSIPRANDENRRDHRNFFAGRGSSHASTCSMDSDLQVEVSEVGSPPPTVEGTNSPIDGVSTTYYQETEKEIASGSEETSGVSSQQSGAEESELKFGGIHEEDIVERGLAGFNRHSYSIDSDLQVEVSDVGSPPPILPETSGILSQESEVEESELKFGGIHEEDIVEVGLAGLNRNSNSIDADLQVEVSEVGSPPPTVDGTNSPIDGGDSKTYYQETGKEIASGSGESSGVSSQQSGAEGTELKCGGIHEEESVEVGFAAVNRNSNSIASDLQVEVSEVGSPPPTVEGTSSPTDGDSATYKEETESVIPSGSGEMLGVSSQKSRVEDSQDSTDISPLSSSTNSIDISCECQLRSINISCKIHDDVNHVKEKVGDPESKFPNSLDPSSTRNLKKATQSEVVAHLPHEVYSEKTKDFSYPREITTEELNAVCDFNHKVHQATSDLEELKMNEDSHGGWQPVNNEETEKPSQHHATSCSEKPIEGNSKLIGDVGGNQVRGNEKESIVDMSKPIKAKDYSKSVQDSRTEHSAVVSGASWVIHNPDDPIASAAQQEPAIEEVPINSSLSASPKSTIIQDIGDEQSVMARGAFWGDKNSDDPIASAEQQDTMIQEVAINPGPSSSPKSALAEKATTDQASSSISNQKIYTDLHQSHLENTAKTSTLDEESPLNLTRENLNSIQESGDRKSVMVIQNSDDYSASAEQLELVTEEGLINSTSSSPTSVLAENTPIHQASSSNVNPTFFVNILQSHLEDTATNNALDEQSPMNLAPDNFNQDNGDEQRSIASGASGVNQKSDDPSASVEQQELVSEEVPINSSSSSPKSILAEKISIDQAPSSQSNKKLDIQILQSHREGIKRIISLDEQPPLNLTLTAPQDAQHMVEDSASGVNQKSDYPSAAAELQELVTEEVPINSSSSSPKSIIAEKIPIDQAPSSKSNKKLDMDILQSHLEGIERIISLDEQPPLNLTLTAPQDAQHIDPCNLAEKSPQETNVIDNLNEPMADVREEKENAKSYPGINGELETCGSHKVSTSESKLGEDKTNIPGTMESGKFTAEPKTTYKINDPVVRDMEDNNNDSSVGEGDDESQSFIKQKNSLELSEPDELTSSKLAEDSDEKSGTFTEGEALLGPSKSLEEIENLKTTEETEDSGKINEHHHTSTHLPKSVDTADNLYAMNNVGGESENLTEGEAPDPSKLATTEEKIRGGKNLFAWPLAPIALSGSASEAPWMTSVDDQDKAVAIGEHDQDGNDAH</sequence>
<feature type="compositionally biased region" description="Low complexity" evidence="1">
    <location>
        <begin position="1357"/>
        <end position="1377"/>
    </location>
</feature>
<dbReference type="EMBL" id="RXIC02000024">
    <property type="protein sequence ID" value="KAB1210642.1"/>
    <property type="molecule type" value="Genomic_DNA"/>
</dbReference>
<proteinExistence type="predicted"/>
<protein>
    <submittedName>
        <fullName evidence="3">Uncharacterized protein</fullName>
    </submittedName>
</protein>
<feature type="compositionally biased region" description="Low complexity" evidence="1">
    <location>
        <begin position="781"/>
        <end position="799"/>
    </location>
</feature>
<feature type="transmembrane region" description="Helical" evidence="2">
    <location>
        <begin position="31"/>
        <end position="47"/>
    </location>
</feature>
<feature type="region of interest" description="Disordered" evidence="1">
    <location>
        <begin position="116"/>
        <end position="174"/>
    </location>
</feature>
<feature type="compositionally biased region" description="Basic and acidic residues" evidence="1">
    <location>
        <begin position="159"/>
        <end position="170"/>
    </location>
</feature>
<feature type="region of interest" description="Disordered" evidence="1">
    <location>
        <begin position="600"/>
        <end position="619"/>
    </location>
</feature>
<name>A0A6A1VCR3_9ROSI</name>
<evidence type="ECO:0000256" key="2">
    <source>
        <dbReference type="SAM" id="Phobius"/>
    </source>
</evidence>
<evidence type="ECO:0000313" key="4">
    <source>
        <dbReference type="Proteomes" id="UP000516437"/>
    </source>
</evidence>
<feature type="compositionally biased region" description="Polar residues" evidence="1">
    <location>
        <begin position="635"/>
        <end position="648"/>
    </location>
</feature>
<feature type="region of interest" description="Disordered" evidence="1">
    <location>
        <begin position="487"/>
        <end position="511"/>
    </location>
</feature>
<feature type="compositionally biased region" description="Acidic residues" evidence="1">
    <location>
        <begin position="219"/>
        <end position="244"/>
    </location>
</feature>
<feature type="compositionally biased region" description="Basic and acidic residues" evidence="1">
    <location>
        <begin position="1687"/>
        <end position="1711"/>
    </location>
</feature>
<feature type="compositionally biased region" description="Basic and acidic residues" evidence="1">
    <location>
        <begin position="117"/>
        <end position="141"/>
    </location>
</feature>
<evidence type="ECO:0000313" key="3">
    <source>
        <dbReference type="EMBL" id="KAB1210642.1"/>
    </source>
</evidence>
<accession>A0A6A1VCR3</accession>
<feature type="region of interest" description="Disordered" evidence="1">
    <location>
        <begin position="686"/>
        <end position="716"/>
    </location>
</feature>
<dbReference type="PANTHER" id="PTHR33870:SF16">
    <property type="entry name" value="PROTEIN, PUTATIVE-RELATED"/>
    <property type="match status" value="1"/>
</dbReference>
<keyword evidence="2" id="KW-0812">Transmembrane</keyword>
<organism evidence="3 4">
    <name type="scientific">Morella rubra</name>
    <name type="common">Chinese bayberry</name>
    <dbReference type="NCBI Taxonomy" id="262757"/>
    <lineage>
        <taxon>Eukaryota</taxon>
        <taxon>Viridiplantae</taxon>
        <taxon>Streptophyta</taxon>
        <taxon>Embryophyta</taxon>
        <taxon>Tracheophyta</taxon>
        <taxon>Spermatophyta</taxon>
        <taxon>Magnoliopsida</taxon>
        <taxon>eudicotyledons</taxon>
        <taxon>Gunneridae</taxon>
        <taxon>Pentapetalae</taxon>
        <taxon>rosids</taxon>
        <taxon>fabids</taxon>
        <taxon>Fagales</taxon>
        <taxon>Myricaceae</taxon>
        <taxon>Morella</taxon>
    </lineage>
</organism>
<feature type="compositionally biased region" description="Polar residues" evidence="1">
    <location>
        <begin position="1317"/>
        <end position="1332"/>
    </location>
</feature>
<dbReference type="Proteomes" id="UP000516437">
    <property type="component" value="Chromosome 6"/>
</dbReference>
<feature type="region of interest" description="Disordered" evidence="1">
    <location>
        <begin position="1009"/>
        <end position="1064"/>
    </location>
</feature>
<feature type="compositionally biased region" description="Polar residues" evidence="1">
    <location>
        <begin position="1642"/>
        <end position="1652"/>
    </location>
</feature>
<comment type="caution">
    <text evidence="3">The sequence shown here is derived from an EMBL/GenBank/DDBJ whole genome shotgun (WGS) entry which is preliminary data.</text>
</comment>
<dbReference type="PANTHER" id="PTHR33870">
    <property type="entry name" value="CARDIOMYOPATHY-ASSOCIATED PROTEIN"/>
    <property type="match status" value="1"/>
</dbReference>